<name>A0AAN4Z9M7_9BILA</name>
<dbReference type="FunFam" id="1.25.40.10:FF:000062">
    <property type="entry name" value="Signal recognition particle subunit SRP72"/>
    <property type="match status" value="1"/>
</dbReference>
<keyword evidence="7" id="KW-0802">TPR repeat</keyword>
<dbReference type="Gene3D" id="1.25.40.10">
    <property type="entry name" value="Tetratricopeptide repeat domain"/>
    <property type="match status" value="3"/>
</dbReference>
<feature type="compositionally biased region" description="Low complexity" evidence="11">
    <location>
        <begin position="606"/>
        <end position="618"/>
    </location>
</feature>
<evidence type="ECO:0000256" key="3">
    <source>
        <dbReference type="ARBA" id="ARBA00007676"/>
    </source>
</evidence>
<proteinExistence type="inferred from homology"/>
<evidence type="ECO:0000256" key="7">
    <source>
        <dbReference type="ARBA" id="ARBA00022803"/>
    </source>
</evidence>
<protein>
    <recommendedName>
        <fullName evidence="4">Signal recognition particle subunit SRP72</fullName>
    </recommendedName>
</protein>
<keyword evidence="9" id="KW-0733">Signal recognition particle</keyword>
<dbReference type="GO" id="GO:0006614">
    <property type="term" value="P:SRP-dependent cotranslational protein targeting to membrane"/>
    <property type="evidence" value="ECO:0007669"/>
    <property type="project" value="InterPro"/>
</dbReference>
<evidence type="ECO:0000256" key="11">
    <source>
        <dbReference type="SAM" id="MobiDB-lite"/>
    </source>
</evidence>
<feature type="region of interest" description="Disordered" evidence="11">
    <location>
        <begin position="541"/>
        <end position="638"/>
    </location>
</feature>
<dbReference type="GO" id="GO:0005783">
    <property type="term" value="C:endoplasmic reticulum"/>
    <property type="evidence" value="ECO:0007669"/>
    <property type="project" value="UniProtKB-SubCell"/>
</dbReference>
<evidence type="ECO:0000256" key="5">
    <source>
        <dbReference type="ARBA" id="ARBA00022490"/>
    </source>
</evidence>
<sequence length="638" mass="71545">VVQMASVEGTGGIRQCYTDIAKADKTGDYDKALKATNRLLKKFTKEGRIAFKCKLVALIQLSLWEDALLLIKKTPAAEMGPAHFEKAYIHYRMNQNEESLEELAKCHSEDVRALELKAQILYRLERFQEAYEVYKHLKNHKDDHDEERKANIVAVEAQLASSKADITASVVDSPDTFEQLYNSACVDIETDKLNDAFNKLDKALPLAQESLSDLPEEEMEEECASIALQKAFVLHKMGKTEEAAAMYKKIESVKSGDKSVQAALLNNTASLSHRSNLNDARKKLKSAMQLDKSKLSRHQKFTLLLNQALVLLHSNQREPAKRAINDLVKEYGSLKEAELTEAALHWKAGDAMKAVAAIPSNDKLSILARTHILVNLGKWDEALTELNTLSGEMKKKVGVVSLLAAIQETKGDIQGAVDTLDSARKGWNGEELVRALDTLATLATTRERHAEAAKYLEELMKVKAEDISVISRLIRAYSYVDASKADALREKAFPEGSSEGVDVDELEESDWILYGDKYKQRKEAKEGIEKADTEIVTGKLRKRKRKRTILPKNCDPKVQPDPERWLPKEERTAYKKKRKNREREVGRGTQGSAAAPSVEYKGAEGTTSSPRPTPTQSEPRQHHKTVQQKKKKGKGNKW</sequence>
<feature type="domain" description="Signal recognition particle SRP72 subunit RNA-binding" evidence="12">
    <location>
        <begin position="521"/>
        <end position="576"/>
    </location>
</feature>
<evidence type="ECO:0000256" key="4">
    <source>
        <dbReference type="ARBA" id="ARBA00018350"/>
    </source>
</evidence>
<dbReference type="InterPro" id="IPR019734">
    <property type="entry name" value="TPR_rpt"/>
</dbReference>
<keyword evidence="8" id="KW-0256">Endoplasmic reticulum</keyword>
<dbReference type="Pfam" id="PF08492">
    <property type="entry name" value="SRP72"/>
    <property type="match status" value="1"/>
</dbReference>
<dbReference type="EMBL" id="BTRK01000002">
    <property type="protein sequence ID" value="GMR36661.1"/>
    <property type="molecule type" value="Genomic_DNA"/>
</dbReference>
<dbReference type="PANTHER" id="PTHR14094:SF9">
    <property type="entry name" value="SIGNAL RECOGNITION PARTICLE SUBUNIT SRP72"/>
    <property type="match status" value="1"/>
</dbReference>
<keyword evidence="6" id="KW-0677">Repeat</keyword>
<evidence type="ECO:0000259" key="12">
    <source>
        <dbReference type="Pfam" id="PF08492"/>
    </source>
</evidence>
<dbReference type="Pfam" id="PF17004">
    <property type="entry name" value="SRP_TPR_like"/>
    <property type="match status" value="1"/>
</dbReference>
<evidence type="ECO:0000256" key="9">
    <source>
        <dbReference type="ARBA" id="ARBA00023135"/>
    </source>
</evidence>
<evidence type="ECO:0000256" key="6">
    <source>
        <dbReference type="ARBA" id="ARBA00022737"/>
    </source>
</evidence>
<evidence type="ECO:0000256" key="2">
    <source>
        <dbReference type="ARBA" id="ARBA00004496"/>
    </source>
</evidence>
<dbReference type="GO" id="GO:0005786">
    <property type="term" value="C:signal recognition particle, endoplasmic reticulum targeting"/>
    <property type="evidence" value="ECO:0007669"/>
    <property type="project" value="UniProtKB-KW"/>
</dbReference>
<dbReference type="PIRSF" id="PIRSF038922">
    <property type="entry name" value="SRP72"/>
    <property type="match status" value="1"/>
</dbReference>
<dbReference type="SMART" id="SM00028">
    <property type="entry name" value="TPR"/>
    <property type="match status" value="4"/>
</dbReference>
<dbReference type="FunFam" id="1.25.40.10:FF:002804">
    <property type="entry name" value="Signal recognition particle subunit SRP72"/>
    <property type="match status" value="1"/>
</dbReference>
<reference evidence="14" key="1">
    <citation type="submission" date="2022-10" db="EMBL/GenBank/DDBJ databases">
        <title>Genome assembly of Pristionchus species.</title>
        <authorList>
            <person name="Yoshida K."/>
            <person name="Sommer R.J."/>
        </authorList>
    </citation>
    <scope>NUCLEOTIDE SEQUENCE [LARGE SCALE GENOMIC DNA]</scope>
    <source>
        <strain evidence="14">RS5460</strain>
    </source>
</reference>
<feature type="compositionally biased region" description="Basic residues" evidence="11">
    <location>
        <begin position="621"/>
        <end position="638"/>
    </location>
</feature>
<accession>A0AAN4Z9M7</accession>
<evidence type="ECO:0000313" key="13">
    <source>
        <dbReference type="EMBL" id="GMR36661.1"/>
    </source>
</evidence>
<dbReference type="InterPro" id="IPR026270">
    <property type="entry name" value="SRP72"/>
</dbReference>
<dbReference type="InterPro" id="IPR013699">
    <property type="entry name" value="Signal_recog_part_SRP72_RNA-bd"/>
</dbReference>
<dbReference type="Proteomes" id="UP001328107">
    <property type="component" value="Unassembled WGS sequence"/>
</dbReference>
<keyword evidence="14" id="KW-1185">Reference proteome</keyword>
<organism evidence="13 14">
    <name type="scientific">Pristionchus mayeri</name>
    <dbReference type="NCBI Taxonomy" id="1317129"/>
    <lineage>
        <taxon>Eukaryota</taxon>
        <taxon>Metazoa</taxon>
        <taxon>Ecdysozoa</taxon>
        <taxon>Nematoda</taxon>
        <taxon>Chromadorea</taxon>
        <taxon>Rhabditida</taxon>
        <taxon>Rhabditina</taxon>
        <taxon>Diplogasteromorpha</taxon>
        <taxon>Diplogasteroidea</taxon>
        <taxon>Neodiplogasteridae</taxon>
        <taxon>Pristionchus</taxon>
    </lineage>
</organism>
<dbReference type="AlphaFoldDB" id="A0AAN4Z9M7"/>
<keyword evidence="5" id="KW-0963">Cytoplasm</keyword>
<evidence type="ECO:0000313" key="14">
    <source>
        <dbReference type="Proteomes" id="UP001328107"/>
    </source>
</evidence>
<evidence type="ECO:0000256" key="10">
    <source>
        <dbReference type="ARBA" id="ARBA00023274"/>
    </source>
</evidence>
<dbReference type="SUPFAM" id="SSF48452">
    <property type="entry name" value="TPR-like"/>
    <property type="match status" value="2"/>
</dbReference>
<dbReference type="GO" id="GO:0043022">
    <property type="term" value="F:ribosome binding"/>
    <property type="evidence" value="ECO:0007669"/>
    <property type="project" value="TreeGrafter"/>
</dbReference>
<comment type="caution">
    <text evidence="13">The sequence shown here is derived from an EMBL/GenBank/DDBJ whole genome shotgun (WGS) entry which is preliminary data.</text>
</comment>
<dbReference type="InterPro" id="IPR011990">
    <property type="entry name" value="TPR-like_helical_dom_sf"/>
</dbReference>
<keyword evidence="10" id="KW-0687">Ribonucleoprotein</keyword>
<dbReference type="GO" id="GO:0008312">
    <property type="term" value="F:7S RNA binding"/>
    <property type="evidence" value="ECO:0007669"/>
    <property type="project" value="InterPro"/>
</dbReference>
<comment type="similarity">
    <text evidence="3">Belongs to the SRP72 family.</text>
</comment>
<feature type="compositionally biased region" description="Basic and acidic residues" evidence="11">
    <location>
        <begin position="554"/>
        <end position="573"/>
    </location>
</feature>
<dbReference type="InterPro" id="IPR031545">
    <property type="entry name" value="SRP72_TPR-like"/>
</dbReference>
<evidence type="ECO:0000256" key="8">
    <source>
        <dbReference type="ARBA" id="ARBA00022824"/>
    </source>
</evidence>
<evidence type="ECO:0000256" key="1">
    <source>
        <dbReference type="ARBA" id="ARBA00004240"/>
    </source>
</evidence>
<feature type="non-terminal residue" evidence="13">
    <location>
        <position position="1"/>
    </location>
</feature>
<comment type="subcellular location">
    <subcellularLocation>
        <location evidence="2">Cytoplasm</location>
    </subcellularLocation>
    <subcellularLocation>
        <location evidence="1">Endoplasmic reticulum</location>
    </subcellularLocation>
</comment>
<dbReference type="PANTHER" id="PTHR14094">
    <property type="entry name" value="SIGNAL RECOGNITION PARTICLE 72"/>
    <property type="match status" value="1"/>
</dbReference>
<gene>
    <name evidence="13" type="ORF">PMAYCL1PPCAC_06856</name>
</gene>